<reference evidence="2 3" key="1">
    <citation type="journal article" date="2012" name="J. Bacteriol.">
        <title>Complete genome sequence of strain 1860, a crenarchaeon of the genus pyrobaculum able to grow with various electron acceptors.</title>
        <authorList>
            <person name="Mardanov A.V."/>
            <person name="Gumerov V.M."/>
            <person name="Slobodkina G.B."/>
            <person name="Beletsky A.V."/>
            <person name="Bonch-Osmolovskaya E.A."/>
            <person name="Ravin N.V."/>
            <person name="Skryabin K.G."/>
        </authorList>
    </citation>
    <scope>NUCLEOTIDE SEQUENCE [LARGE SCALE GENOMIC DNA]</scope>
    <source>
        <strain evidence="2 3">1860</strain>
    </source>
</reference>
<evidence type="ECO:0000259" key="1">
    <source>
        <dbReference type="Pfam" id="PF01497"/>
    </source>
</evidence>
<gene>
    <name evidence="2" type="ORF">P186_2377</name>
</gene>
<dbReference type="EMBL" id="CP003098">
    <property type="protein sequence ID" value="AET33763.1"/>
    <property type="molecule type" value="Genomic_DNA"/>
</dbReference>
<dbReference type="PANTHER" id="PTHR30535:SF34">
    <property type="entry name" value="MOLYBDATE-BINDING PROTEIN MOLA"/>
    <property type="match status" value="1"/>
</dbReference>
<organism evidence="2 3">
    <name type="scientific">Pyrobaculum ferrireducens</name>
    <dbReference type="NCBI Taxonomy" id="1104324"/>
    <lineage>
        <taxon>Archaea</taxon>
        <taxon>Thermoproteota</taxon>
        <taxon>Thermoprotei</taxon>
        <taxon>Thermoproteales</taxon>
        <taxon>Thermoproteaceae</taxon>
        <taxon>Pyrobaculum</taxon>
    </lineage>
</organism>
<feature type="domain" description="Fe/B12 periplasmic-binding" evidence="1">
    <location>
        <begin position="15"/>
        <end position="124"/>
    </location>
</feature>
<dbReference type="RefSeq" id="WP_014289588.1">
    <property type="nucleotide sequence ID" value="NC_016645.1"/>
</dbReference>
<dbReference type="Gene3D" id="3.40.50.1980">
    <property type="entry name" value="Nitrogenase molybdenum iron protein domain"/>
    <property type="match status" value="1"/>
</dbReference>
<protein>
    <submittedName>
        <fullName evidence="2">Periplasmic binding protein</fullName>
    </submittedName>
</protein>
<dbReference type="eggNOG" id="arCOG04233">
    <property type="taxonomic scope" value="Archaea"/>
</dbReference>
<dbReference type="InterPro" id="IPR050902">
    <property type="entry name" value="ABC_Transporter_SBP"/>
</dbReference>
<dbReference type="Pfam" id="PF01497">
    <property type="entry name" value="Peripla_BP_2"/>
    <property type="match status" value="1"/>
</dbReference>
<name>G7VC77_9CREN</name>
<evidence type="ECO:0000313" key="3">
    <source>
        <dbReference type="Proteomes" id="UP000005867"/>
    </source>
</evidence>
<evidence type="ECO:0000313" key="2">
    <source>
        <dbReference type="EMBL" id="AET33763.1"/>
    </source>
</evidence>
<accession>G7VC77</accession>
<sequence>MVLLMGRVDGVPRRVVSLNPSVNEFLALLGVEVVGRDAFSYRPRELMKVPIVGTFTDFDVERARALAPDLFILYYPVQRHLLEKAAEVSRAVVAVPTPVNIDAVVAVFRFFARLFDRDEEGDRLAGVYRDLLRGAPLYDGVLAIINLGVYDVACSNSYVADALTKAGLRYLGGLPCVFIHYEEPPLGLLERASFVIYEARGRSYSEREVEFLRGREYVVTPNDTLAHYGPSLPLDLGLLTAAVARGERWAGGASSVSRPSLRDAWYGPYR</sequence>
<dbReference type="Proteomes" id="UP000005867">
    <property type="component" value="Chromosome"/>
</dbReference>
<dbReference type="PANTHER" id="PTHR30535">
    <property type="entry name" value="VITAMIN B12-BINDING PROTEIN"/>
    <property type="match status" value="1"/>
</dbReference>
<dbReference type="SUPFAM" id="SSF53807">
    <property type="entry name" value="Helical backbone' metal receptor"/>
    <property type="match status" value="1"/>
</dbReference>
<dbReference type="BioCyc" id="PSP1104324:GJSN-2323-MONOMER"/>
<dbReference type="AlphaFoldDB" id="G7VC77"/>
<keyword evidence="3" id="KW-1185">Reference proteome</keyword>
<dbReference type="InterPro" id="IPR002491">
    <property type="entry name" value="ABC_transptr_periplasmic_BD"/>
</dbReference>
<proteinExistence type="predicted"/>
<dbReference type="STRING" id="1104324.P186_2377"/>
<dbReference type="GeneID" id="11593979"/>
<dbReference type="KEGG" id="pyr:P186_2377"/>
<dbReference type="HOGENOM" id="CLU_038034_2_8_2"/>